<evidence type="ECO:0000313" key="3">
    <source>
        <dbReference type="EMBL" id="ASP40435.1"/>
    </source>
</evidence>
<sequence>MFSLGQRAKGQAIERQAERFLRQQGLKPVTRNYQIRGGEIDLIMLHGEVLVFIEVRYRKHSDYGSGAESVTASKQQRLRRTAEHYLLQNHPSTPDCRFDVVSASGDPIEFEWLQNAF</sequence>
<gene>
    <name evidence="3" type="ORF">CHH28_17910</name>
</gene>
<keyword evidence="4" id="KW-1185">Reference proteome</keyword>
<dbReference type="CDD" id="cd20736">
    <property type="entry name" value="PoNe_Nuclease"/>
    <property type="match status" value="1"/>
</dbReference>
<dbReference type="Gene3D" id="3.40.1350.10">
    <property type="match status" value="1"/>
</dbReference>
<dbReference type="OrthoDB" id="9794876at2"/>
<dbReference type="NCBIfam" id="TIGR00252">
    <property type="entry name" value="YraN family protein"/>
    <property type="match status" value="1"/>
</dbReference>
<dbReference type="InterPro" id="IPR011856">
    <property type="entry name" value="tRNA_endonuc-like_dom_sf"/>
</dbReference>
<organism evidence="3 4">
    <name type="scientific">Bacterioplanes sanyensis</name>
    <dbReference type="NCBI Taxonomy" id="1249553"/>
    <lineage>
        <taxon>Bacteria</taxon>
        <taxon>Pseudomonadati</taxon>
        <taxon>Pseudomonadota</taxon>
        <taxon>Gammaproteobacteria</taxon>
        <taxon>Oceanospirillales</taxon>
        <taxon>Oceanospirillaceae</taxon>
        <taxon>Bacterioplanes</taxon>
    </lineage>
</organism>
<reference evidence="3 4" key="1">
    <citation type="submission" date="2017-07" db="EMBL/GenBank/DDBJ databases">
        <title>Annotated genome sequence of Bacterioplanes sanyensis isolated from Red Sea.</title>
        <authorList>
            <person name="Rehman Z.U."/>
        </authorList>
    </citation>
    <scope>NUCLEOTIDE SEQUENCE [LARGE SCALE GENOMIC DNA]</scope>
    <source>
        <strain evidence="3 4">NV9</strain>
    </source>
</reference>
<dbReference type="PANTHER" id="PTHR34039">
    <property type="entry name" value="UPF0102 PROTEIN YRAN"/>
    <property type="match status" value="1"/>
</dbReference>
<dbReference type="RefSeq" id="WP_094061602.1">
    <property type="nucleotide sequence ID" value="NZ_CP022530.1"/>
</dbReference>
<accession>A0A222FN30</accession>
<dbReference type="InterPro" id="IPR003509">
    <property type="entry name" value="UPF0102_YraN-like"/>
</dbReference>
<evidence type="ECO:0000256" key="1">
    <source>
        <dbReference type="ARBA" id="ARBA00006738"/>
    </source>
</evidence>
<dbReference type="PANTHER" id="PTHR34039:SF1">
    <property type="entry name" value="UPF0102 PROTEIN YRAN"/>
    <property type="match status" value="1"/>
</dbReference>
<dbReference type="Pfam" id="PF02021">
    <property type="entry name" value="UPF0102"/>
    <property type="match status" value="1"/>
</dbReference>
<dbReference type="InterPro" id="IPR011335">
    <property type="entry name" value="Restrct_endonuc-II-like"/>
</dbReference>
<protein>
    <recommendedName>
        <fullName evidence="2">UPF0102 protein CHH28_17910</fullName>
    </recommendedName>
</protein>
<dbReference type="AlphaFoldDB" id="A0A222FN30"/>
<proteinExistence type="inferred from homology"/>
<evidence type="ECO:0000256" key="2">
    <source>
        <dbReference type="HAMAP-Rule" id="MF_00048"/>
    </source>
</evidence>
<evidence type="ECO:0000313" key="4">
    <source>
        <dbReference type="Proteomes" id="UP000202440"/>
    </source>
</evidence>
<dbReference type="KEGG" id="bsan:CHH28_17910"/>
<dbReference type="EMBL" id="CP022530">
    <property type="protein sequence ID" value="ASP40435.1"/>
    <property type="molecule type" value="Genomic_DNA"/>
</dbReference>
<dbReference type="HAMAP" id="MF_00048">
    <property type="entry name" value="UPF0102"/>
    <property type="match status" value="1"/>
</dbReference>
<comment type="similarity">
    <text evidence="1 2">Belongs to the UPF0102 family.</text>
</comment>
<dbReference type="Proteomes" id="UP000202440">
    <property type="component" value="Chromosome"/>
</dbReference>
<name>A0A222FN30_9GAMM</name>
<dbReference type="SUPFAM" id="SSF52980">
    <property type="entry name" value="Restriction endonuclease-like"/>
    <property type="match status" value="1"/>
</dbReference>
<dbReference type="NCBIfam" id="NF009150">
    <property type="entry name" value="PRK12497.1-3"/>
    <property type="match status" value="1"/>
</dbReference>
<dbReference type="GO" id="GO:0003676">
    <property type="term" value="F:nucleic acid binding"/>
    <property type="evidence" value="ECO:0007669"/>
    <property type="project" value="InterPro"/>
</dbReference>